<protein>
    <submittedName>
        <fullName evidence="1">Uncharacterized protein</fullName>
    </submittedName>
</protein>
<accession>A0ABT7MFG9</accession>
<evidence type="ECO:0000313" key="2">
    <source>
        <dbReference type="Proteomes" id="UP001231924"/>
    </source>
</evidence>
<dbReference type="EMBL" id="JASVWF010000007">
    <property type="protein sequence ID" value="MDL5159415.1"/>
    <property type="molecule type" value="Genomic_DNA"/>
</dbReference>
<keyword evidence="2" id="KW-1185">Reference proteome</keyword>
<organism evidence="1 2">
    <name type="scientific">Actinomycetospora termitidis</name>
    <dbReference type="NCBI Taxonomy" id="3053470"/>
    <lineage>
        <taxon>Bacteria</taxon>
        <taxon>Bacillati</taxon>
        <taxon>Actinomycetota</taxon>
        <taxon>Actinomycetes</taxon>
        <taxon>Pseudonocardiales</taxon>
        <taxon>Pseudonocardiaceae</taxon>
        <taxon>Actinomycetospora</taxon>
    </lineage>
</organism>
<gene>
    <name evidence="1" type="ORF">QRT03_25840</name>
</gene>
<proteinExistence type="predicted"/>
<reference evidence="1 2" key="1">
    <citation type="submission" date="2023-06" db="EMBL/GenBank/DDBJ databases">
        <title>Actinomycetospora Odt1-22.</title>
        <authorList>
            <person name="Supong K."/>
        </authorList>
    </citation>
    <scope>NUCLEOTIDE SEQUENCE [LARGE SCALE GENOMIC DNA]</scope>
    <source>
        <strain evidence="1 2">Odt1-22</strain>
    </source>
</reference>
<name>A0ABT7MFG9_9PSEU</name>
<comment type="caution">
    <text evidence="1">The sequence shown here is derived from an EMBL/GenBank/DDBJ whole genome shotgun (WGS) entry which is preliminary data.</text>
</comment>
<sequence length="72" mass="7719">MITSSTIQVPLIPKAEAALKAASARDGLGHADTMNRAVQLYDVLSEAQRDGRKVYVDQPGGGTRELLWDPPA</sequence>
<evidence type="ECO:0000313" key="1">
    <source>
        <dbReference type="EMBL" id="MDL5159415.1"/>
    </source>
</evidence>
<dbReference type="RefSeq" id="WP_286056009.1">
    <property type="nucleotide sequence ID" value="NZ_JASVWF010000007.1"/>
</dbReference>
<dbReference type="Proteomes" id="UP001231924">
    <property type="component" value="Unassembled WGS sequence"/>
</dbReference>